<feature type="transmembrane region" description="Helical" evidence="4">
    <location>
        <begin position="124"/>
        <end position="143"/>
    </location>
</feature>
<feature type="transmembrane region" description="Helical" evidence="4">
    <location>
        <begin position="60"/>
        <end position="81"/>
    </location>
</feature>
<feature type="transmembrane region" description="Helical" evidence="4">
    <location>
        <begin position="163"/>
        <end position="182"/>
    </location>
</feature>
<evidence type="ECO:0000256" key="1">
    <source>
        <dbReference type="ARBA" id="ARBA00022679"/>
    </source>
</evidence>
<comment type="similarity">
    <text evidence="2">Belongs to the CDP-alcohol phosphatidyltransferase class-I family.</text>
</comment>
<keyword evidence="4" id="KW-1133">Transmembrane helix</keyword>
<feature type="compositionally biased region" description="Basic residues" evidence="3">
    <location>
        <begin position="12"/>
        <end position="25"/>
    </location>
</feature>
<dbReference type="Pfam" id="PF01066">
    <property type="entry name" value="CDP-OH_P_transf"/>
    <property type="match status" value="1"/>
</dbReference>
<organism evidence="5 6">
    <name type="scientific">Rhodovibrio sodomensis</name>
    <dbReference type="NCBI Taxonomy" id="1088"/>
    <lineage>
        <taxon>Bacteria</taxon>
        <taxon>Pseudomonadati</taxon>
        <taxon>Pseudomonadota</taxon>
        <taxon>Alphaproteobacteria</taxon>
        <taxon>Rhodospirillales</taxon>
        <taxon>Rhodovibrionaceae</taxon>
        <taxon>Rhodovibrio</taxon>
    </lineage>
</organism>
<keyword evidence="1 2" id="KW-0808">Transferase</keyword>
<evidence type="ECO:0000256" key="2">
    <source>
        <dbReference type="RuleBase" id="RU003750"/>
    </source>
</evidence>
<dbReference type="InterPro" id="IPR043130">
    <property type="entry name" value="CDP-OH_PTrfase_TM_dom"/>
</dbReference>
<protein>
    <recommendedName>
        <fullName evidence="7">CDP-alcohol phosphatidyltransferase</fullName>
    </recommendedName>
</protein>
<dbReference type="EMBL" id="NRRL01000025">
    <property type="protein sequence ID" value="MBK1668518.1"/>
    <property type="molecule type" value="Genomic_DNA"/>
</dbReference>
<name>A0ABS1DDI8_9PROT</name>
<feature type="region of interest" description="Disordered" evidence="3">
    <location>
        <begin position="1"/>
        <end position="25"/>
    </location>
</feature>
<sequence length="276" mass="28523">MTNRLLTPMSRAARRPMSRAARRPMSRAARRSLRAGMLPGLVACAAAVYAAGALWAHDLLFALSACAGFGLMAALVVPGAVRHHPHARFGAANQVTLARGTGTALLAGLIAAPDVLGTHAAAVWLPFAGAAALLLLDLCDGALARRQGLASAFGARFDQEVDAAAILVLSALAVAIADAPWWTLGIGALHYLYRLGGWLIPALARPLPYSLRRRIVCGVQIAALGALLAPPTPAGWSAVLTTVALVALTLSFLRDGLWSLTRGAAFTPARRPGAGA</sequence>
<dbReference type="Proteomes" id="UP001296873">
    <property type="component" value="Unassembled WGS sequence"/>
</dbReference>
<reference evidence="5 6" key="1">
    <citation type="journal article" date="2020" name="Microorganisms">
        <title>Osmotic Adaptation and Compatible Solute Biosynthesis of Phototrophic Bacteria as Revealed from Genome Analyses.</title>
        <authorList>
            <person name="Imhoff J.F."/>
            <person name="Rahn T."/>
            <person name="Kunzel S."/>
            <person name="Keller A."/>
            <person name="Neulinger S.C."/>
        </authorList>
    </citation>
    <scope>NUCLEOTIDE SEQUENCE [LARGE SCALE GENOMIC DNA]</scope>
    <source>
        <strain evidence="5 6">DSM 9895</strain>
    </source>
</reference>
<gene>
    <name evidence="5" type="ORF">CKO28_10785</name>
</gene>
<dbReference type="InterPro" id="IPR000462">
    <property type="entry name" value="CDP-OH_P_trans"/>
</dbReference>
<evidence type="ECO:0000256" key="4">
    <source>
        <dbReference type="SAM" id="Phobius"/>
    </source>
</evidence>
<dbReference type="Gene3D" id="1.20.120.1760">
    <property type="match status" value="1"/>
</dbReference>
<keyword evidence="4" id="KW-0812">Transmembrane</keyword>
<evidence type="ECO:0000313" key="6">
    <source>
        <dbReference type="Proteomes" id="UP001296873"/>
    </source>
</evidence>
<feature type="transmembrane region" description="Helical" evidence="4">
    <location>
        <begin position="93"/>
        <end position="112"/>
    </location>
</feature>
<dbReference type="InterPro" id="IPR048254">
    <property type="entry name" value="CDP_ALCOHOL_P_TRANSF_CS"/>
</dbReference>
<accession>A0ABS1DDI8</accession>
<comment type="caution">
    <text evidence="5">The sequence shown here is derived from an EMBL/GenBank/DDBJ whole genome shotgun (WGS) entry which is preliminary data.</text>
</comment>
<evidence type="ECO:0008006" key="7">
    <source>
        <dbReference type="Google" id="ProtNLM"/>
    </source>
</evidence>
<evidence type="ECO:0000256" key="3">
    <source>
        <dbReference type="SAM" id="MobiDB-lite"/>
    </source>
</evidence>
<keyword evidence="6" id="KW-1185">Reference proteome</keyword>
<dbReference type="PROSITE" id="PS00379">
    <property type="entry name" value="CDP_ALCOHOL_P_TRANSF"/>
    <property type="match status" value="1"/>
</dbReference>
<evidence type="ECO:0000313" key="5">
    <source>
        <dbReference type="EMBL" id="MBK1668518.1"/>
    </source>
</evidence>
<feature type="transmembrane region" description="Helical" evidence="4">
    <location>
        <begin position="235"/>
        <end position="253"/>
    </location>
</feature>
<keyword evidence="4" id="KW-0472">Membrane</keyword>
<proteinExistence type="inferred from homology"/>